<feature type="region of interest" description="Disordered" evidence="1">
    <location>
        <begin position="129"/>
        <end position="193"/>
    </location>
</feature>
<gene>
    <name evidence="2" type="ORF">POM88_032872</name>
</gene>
<name>A0AAD8I1E5_9APIA</name>
<dbReference type="AlphaFoldDB" id="A0AAD8I1E5"/>
<feature type="compositionally biased region" description="Basic and acidic residues" evidence="1">
    <location>
        <begin position="129"/>
        <end position="138"/>
    </location>
</feature>
<dbReference type="PANTHER" id="PTHR34210:SF3">
    <property type="entry name" value="CCHC-TYPE DOMAIN-CONTAINING PROTEIN"/>
    <property type="match status" value="1"/>
</dbReference>
<evidence type="ECO:0000313" key="2">
    <source>
        <dbReference type="EMBL" id="KAK1376679.1"/>
    </source>
</evidence>
<reference evidence="2" key="2">
    <citation type="submission" date="2023-05" db="EMBL/GenBank/DDBJ databases">
        <authorList>
            <person name="Schelkunov M.I."/>
        </authorList>
    </citation>
    <scope>NUCLEOTIDE SEQUENCE</scope>
    <source>
        <strain evidence="2">Hsosn_3</strain>
        <tissue evidence="2">Leaf</tissue>
    </source>
</reference>
<reference evidence="2" key="1">
    <citation type="submission" date="2023-02" db="EMBL/GenBank/DDBJ databases">
        <title>Genome of toxic invasive species Heracleum sosnowskyi carries increased number of genes despite the absence of recent whole-genome duplications.</title>
        <authorList>
            <person name="Schelkunov M."/>
            <person name="Shtratnikova V."/>
            <person name="Makarenko M."/>
            <person name="Klepikova A."/>
            <person name="Omelchenko D."/>
            <person name="Novikova G."/>
            <person name="Obukhova E."/>
            <person name="Bogdanov V."/>
            <person name="Penin A."/>
            <person name="Logacheva M."/>
        </authorList>
    </citation>
    <scope>NUCLEOTIDE SEQUENCE</scope>
    <source>
        <strain evidence="2">Hsosn_3</strain>
        <tissue evidence="2">Leaf</tissue>
    </source>
</reference>
<sequence length="193" mass="22560">MCEDKSDNKEISQEHSNGNIVDPPRDEDLIVEELTTKKINNVKGIWHGKRSLSRNHAKKVTKSWTSGELELEDNRDAMDLSRICDKEEDEENRKHREAIREMRESHTKRMANLREKHAKQWEEFLHLTTQRKQERAHEQLSNSSYEANSHCGGNSAPESRGRNQNSVETFPPSRSHDAYGDFQHQRHEEFGKS</sequence>
<protein>
    <submittedName>
        <fullName evidence="2">Uncharacterized protein</fullName>
    </submittedName>
</protein>
<feature type="compositionally biased region" description="Basic and acidic residues" evidence="1">
    <location>
        <begin position="174"/>
        <end position="193"/>
    </location>
</feature>
<feature type="region of interest" description="Disordered" evidence="1">
    <location>
        <begin position="1"/>
        <end position="25"/>
    </location>
</feature>
<comment type="caution">
    <text evidence="2">The sequence shown here is derived from an EMBL/GenBank/DDBJ whole genome shotgun (WGS) entry which is preliminary data.</text>
</comment>
<dbReference type="PANTHER" id="PTHR34210">
    <property type="entry name" value="OS01G0252900 PROTEIN"/>
    <property type="match status" value="1"/>
</dbReference>
<evidence type="ECO:0000313" key="3">
    <source>
        <dbReference type="Proteomes" id="UP001237642"/>
    </source>
</evidence>
<organism evidence="2 3">
    <name type="scientific">Heracleum sosnowskyi</name>
    <dbReference type="NCBI Taxonomy" id="360622"/>
    <lineage>
        <taxon>Eukaryota</taxon>
        <taxon>Viridiplantae</taxon>
        <taxon>Streptophyta</taxon>
        <taxon>Embryophyta</taxon>
        <taxon>Tracheophyta</taxon>
        <taxon>Spermatophyta</taxon>
        <taxon>Magnoliopsida</taxon>
        <taxon>eudicotyledons</taxon>
        <taxon>Gunneridae</taxon>
        <taxon>Pentapetalae</taxon>
        <taxon>asterids</taxon>
        <taxon>campanulids</taxon>
        <taxon>Apiales</taxon>
        <taxon>Apiaceae</taxon>
        <taxon>Apioideae</taxon>
        <taxon>apioid superclade</taxon>
        <taxon>Tordylieae</taxon>
        <taxon>Tordyliinae</taxon>
        <taxon>Heracleum</taxon>
    </lineage>
</organism>
<feature type="compositionally biased region" description="Basic and acidic residues" evidence="1">
    <location>
        <begin position="1"/>
        <end position="13"/>
    </location>
</feature>
<evidence type="ECO:0000256" key="1">
    <source>
        <dbReference type="SAM" id="MobiDB-lite"/>
    </source>
</evidence>
<dbReference type="Proteomes" id="UP001237642">
    <property type="component" value="Unassembled WGS sequence"/>
</dbReference>
<proteinExistence type="predicted"/>
<accession>A0AAD8I1E5</accession>
<dbReference type="EMBL" id="JAUIZM010000007">
    <property type="protein sequence ID" value="KAK1376679.1"/>
    <property type="molecule type" value="Genomic_DNA"/>
</dbReference>
<keyword evidence="3" id="KW-1185">Reference proteome</keyword>